<accession>A0A4V2QAL3</accession>
<dbReference type="OrthoDB" id="1852376at2"/>
<dbReference type="RefSeq" id="WP_058965210.1">
    <property type="nucleotide sequence ID" value="NZ_CABKVM010000017.1"/>
</dbReference>
<dbReference type="AlphaFoldDB" id="A0A4V2QAL3"/>
<evidence type="ECO:0000313" key="1">
    <source>
        <dbReference type="EMBL" id="TCL52912.1"/>
    </source>
</evidence>
<organism evidence="1 2">
    <name type="scientific">Allofournierella massiliensis</name>
    <dbReference type="NCBI Taxonomy" id="1650663"/>
    <lineage>
        <taxon>Bacteria</taxon>
        <taxon>Bacillati</taxon>
        <taxon>Bacillota</taxon>
        <taxon>Clostridia</taxon>
        <taxon>Eubacteriales</taxon>
        <taxon>Oscillospiraceae</taxon>
        <taxon>Allofournierella</taxon>
    </lineage>
</organism>
<gene>
    <name evidence="1" type="ORF">EDD77_14124</name>
</gene>
<dbReference type="Proteomes" id="UP000295184">
    <property type="component" value="Unassembled WGS sequence"/>
</dbReference>
<sequence length="65" mass="7836">MIPCRSSCPHYAEGCHKTCAYWKSYQRELQDQQRKKMQWLKAQNEVCTTVLRQYLAMSTVRPVYY</sequence>
<name>A0A4V2QAL3_9FIRM</name>
<comment type="caution">
    <text evidence="1">The sequence shown here is derived from an EMBL/GenBank/DDBJ whole genome shotgun (WGS) entry which is preliminary data.</text>
</comment>
<dbReference type="GeneID" id="97380955"/>
<dbReference type="EMBL" id="SLUM01000041">
    <property type="protein sequence ID" value="TCL52912.1"/>
    <property type="molecule type" value="Genomic_DNA"/>
</dbReference>
<proteinExistence type="predicted"/>
<dbReference type="STRING" id="1650663.GCA_001486665_02188"/>
<protein>
    <submittedName>
        <fullName evidence="1">Uncharacterized protein</fullName>
    </submittedName>
</protein>
<evidence type="ECO:0000313" key="2">
    <source>
        <dbReference type="Proteomes" id="UP000295184"/>
    </source>
</evidence>
<reference evidence="1 2" key="1">
    <citation type="submission" date="2019-03" db="EMBL/GenBank/DDBJ databases">
        <title>Genomic Encyclopedia of Type Strains, Phase IV (KMG-IV): sequencing the most valuable type-strain genomes for metagenomic binning, comparative biology and taxonomic classification.</title>
        <authorList>
            <person name="Goeker M."/>
        </authorList>
    </citation>
    <scope>NUCLEOTIDE SEQUENCE [LARGE SCALE GENOMIC DNA]</scope>
    <source>
        <strain evidence="1 2">DSM 100451</strain>
    </source>
</reference>